<keyword evidence="1" id="KW-0732">Signal</keyword>
<accession>A0A8J3AUH6</accession>
<evidence type="ECO:0000256" key="1">
    <source>
        <dbReference type="SAM" id="SignalP"/>
    </source>
</evidence>
<dbReference type="InterPro" id="IPR010466">
    <property type="entry name" value="DUF1058"/>
</dbReference>
<reference evidence="3" key="1">
    <citation type="journal article" date="2019" name="Int. J. Syst. Evol. Microbiol.">
        <title>The Global Catalogue of Microorganisms (GCM) 10K type strain sequencing project: providing services to taxonomists for standard genome sequencing and annotation.</title>
        <authorList>
            <consortium name="The Broad Institute Genomics Platform"/>
            <consortium name="The Broad Institute Genome Sequencing Center for Infectious Disease"/>
            <person name="Wu L."/>
            <person name="Ma J."/>
        </authorList>
    </citation>
    <scope>NUCLEOTIDE SEQUENCE [LARGE SCALE GENOMIC DNA]</scope>
    <source>
        <strain evidence="3">CCM 2767</strain>
    </source>
</reference>
<feature type="signal peptide" evidence="1">
    <location>
        <begin position="1"/>
        <end position="19"/>
    </location>
</feature>
<dbReference type="AlphaFoldDB" id="A0A8J3AUH6"/>
<dbReference type="RefSeq" id="WP_188381305.1">
    <property type="nucleotide sequence ID" value="NZ_BMDI01000002.1"/>
</dbReference>
<proteinExistence type="predicted"/>
<evidence type="ECO:0008006" key="4">
    <source>
        <dbReference type="Google" id="ProtNLM"/>
    </source>
</evidence>
<sequence length="145" mass="15457">MLRVVALFVCWLLHGTAQAAEYKSVGSEAAILYNAPTERARKVFIAPRGMPVELILNQEGWSKIRDADGDLSWVQSGALSDRRTVVVTAVRASVLSANADAAPIVATADKGVLFAMQAPASGGWVKVMHEDGTGGYVRTAEVWGD</sequence>
<name>A0A8J3AUH6_9BURK</name>
<gene>
    <name evidence="2" type="ORF">GCM10008066_20940</name>
</gene>
<protein>
    <recommendedName>
        <fullName evidence="4">SH3 domain-containing protein</fullName>
    </recommendedName>
</protein>
<dbReference type="Gene3D" id="2.30.30.40">
    <property type="entry name" value="SH3 Domains"/>
    <property type="match status" value="2"/>
</dbReference>
<evidence type="ECO:0000313" key="3">
    <source>
        <dbReference type="Proteomes" id="UP000642180"/>
    </source>
</evidence>
<dbReference type="Pfam" id="PF06347">
    <property type="entry name" value="SH3_4"/>
    <property type="match status" value="2"/>
</dbReference>
<feature type="chain" id="PRO_5035310166" description="SH3 domain-containing protein" evidence="1">
    <location>
        <begin position="20"/>
        <end position="145"/>
    </location>
</feature>
<comment type="caution">
    <text evidence="2">The sequence shown here is derived from an EMBL/GenBank/DDBJ whole genome shotgun (WGS) entry which is preliminary data.</text>
</comment>
<keyword evidence="3" id="KW-1185">Reference proteome</keyword>
<organism evidence="2 3">
    <name type="scientific">Oxalicibacterium faecigallinarum</name>
    <dbReference type="NCBI Taxonomy" id="573741"/>
    <lineage>
        <taxon>Bacteria</taxon>
        <taxon>Pseudomonadati</taxon>
        <taxon>Pseudomonadota</taxon>
        <taxon>Betaproteobacteria</taxon>
        <taxon>Burkholderiales</taxon>
        <taxon>Oxalobacteraceae</taxon>
        <taxon>Oxalicibacterium</taxon>
    </lineage>
</organism>
<evidence type="ECO:0000313" key="2">
    <source>
        <dbReference type="EMBL" id="GGI19820.1"/>
    </source>
</evidence>
<dbReference type="Proteomes" id="UP000642180">
    <property type="component" value="Unassembled WGS sequence"/>
</dbReference>
<dbReference type="EMBL" id="BMDI01000002">
    <property type="protein sequence ID" value="GGI19820.1"/>
    <property type="molecule type" value="Genomic_DNA"/>
</dbReference>